<feature type="transmembrane region" description="Helical" evidence="6">
    <location>
        <begin position="116"/>
        <end position="135"/>
    </location>
</feature>
<evidence type="ECO:0000313" key="8">
    <source>
        <dbReference type="RefSeq" id="XP_016447646.1"/>
    </source>
</evidence>
<dbReference type="GO" id="GO:0046513">
    <property type="term" value="P:ceramide biosynthetic process"/>
    <property type="evidence" value="ECO:0000318"/>
    <property type="project" value="GO_Central"/>
</dbReference>
<keyword evidence="4 5" id="KW-0472">Membrane</keyword>
<dbReference type="Pfam" id="PF03798">
    <property type="entry name" value="TRAM_LAG1_CLN8"/>
    <property type="match status" value="1"/>
</dbReference>
<keyword evidence="3 6" id="KW-1133">Transmembrane helix</keyword>
<dbReference type="KEGG" id="nta:107772675"/>
<organism evidence="8">
    <name type="scientific">Nicotiana tabacum</name>
    <name type="common">Common tobacco</name>
    <dbReference type="NCBI Taxonomy" id="4097"/>
    <lineage>
        <taxon>Eukaryota</taxon>
        <taxon>Viridiplantae</taxon>
        <taxon>Streptophyta</taxon>
        <taxon>Embryophyta</taxon>
        <taxon>Tracheophyta</taxon>
        <taxon>Spermatophyta</taxon>
        <taxon>Magnoliopsida</taxon>
        <taxon>eudicotyledons</taxon>
        <taxon>Gunneridae</taxon>
        <taxon>Pentapetalae</taxon>
        <taxon>asterids</taxon>
        <taxon>lamiids</taxon>
        <taxon>Solanales</taxon>
        <taxon>Solanaceae</taxon>
        <taxon>Nicotianoideae</taxon>
        <taxon>Nicotianeae</taxon>
        <taxon>Nicotiana</taxon>
    </lineage>
</organism>
<proteinExistence type="predicted"/>
<evidence type="ECO:0000259" key="7">
    <source>
        <dbReference type="PROSITE" id="PS50922"/>
    </source>
</evidence>
<dbReference type="InterPro" id="IPR006634">
    <property type="entry name" value="TLC-dom"/>
</dbReference>
<protein>
    <submittedName>
        <fullName evidence="8">ASC1-like protein</fullName>
    </submittedName>
</protein>
<sequence length="154" mass="18169">MEFMYILQKVARRLIFGKGQERIENETDDRRKKIRKFKESAWKCIYFLSAEVFALVVTYNEPWLTETKYFWVGPGDQVWPDQMYKSKLKALYMYSGGFYAYSIFALIFWETRRSDFGVSMSHHVATAILIAFSYISRCVSVEVCTCRFSSFSPS</sequence>
<feature type="domain" description="TLC" evidence="7">
    <location>
        <begin position="35"/>
        <end position="154"/>
    </location>
</feature>
<dbReference type="GO" id="GO:0005789">
    <property type="term" value="C:endoplasmic reticulum membrane"/>
    <property type="evidence" value="ECO:0007669"/>
    <property type="project" value="UniProtKB-SubCell"/>
</dbReference>
<evidence type="ECO:0000256" key="5">
    <source>
        <dbReference type="PROSITE-ProRule" id="PRU00205"/>
    </source>
</evidence>
<evidence type="ECO:0000256" key="1">
    <source>
        <dbReference type="ARBA" id="ARBA00004477"/>
    </source>
</evidence>
<dbReference type="GO" id="GO:0005783">
    <property type="term" value="C:endoplasmic reticulum"/>
    <property type="evidence" value="ECO:0000318"/>
    <property type="project" value="GO_Central"/>
</dbReference>
<dbReference type="PaxDb" id="4097-A0A1S3Y652"/>
<evidence type="ECO:0000256" key="2">
    <source>
        <dbReference type="ARBA" id="ARBA00022692"/>
    </source>
</evidence>
<gene>
    <name evidence="8" type="primary">LOC107772675</name>
</gene>
<dbReference type="OrthoDB" id="537032at2759"/>
<evidence type="ECO:0000256" key="3">
    <source>
        <dbReference type="ARBA" id="ARBA00022989"/>
    </source>
</evidence>
<accession>A0A1S3Y652</accession>
<reference evidence="8" key="1">
    <citation type="submission" date="2025-08" db="UniProtKB">
        <authorList>
            <consortium name="RefSeq"/>
        </authorList>
    </citation>
    <scope>IDENTIFICATION</scope>
</reference>
<feature type="transmembrane region" description="Helical" evidence="6">
    <location>
        <begin position="91"/>
        <end position="109"/>
    </location>
</feature>
<evidence type="ECO:0000256" key="6">
    <source>
        <dbReference type="SAM" id="Phobius"/>
    </source>
</evidence>
<dbReference type="PANTHER" id="PTHR12560:SF49">
    <property type="entry name" value="CERAMIDE SYNTHASE 1 LOH3"/>
    <property type="match status" value="1"/>
</dbReference>
<dbReference type="OMA" id="WFTNTEK"/>
<dbReference type="PROSITE" id="PS50922">
    <property type="entry name" value="TLC"/>
    <property type="match status" value="1"/>
</dbReference>
<dbReference type="PANTHER" id="PTHR12560">
    <property type="entry name" value="LONGEVITY ASSURANCE FACTOR 1 LAG1"/>
    <property type="match status" value="1"/>
</dbReference>
<dbReference type="RefSeq" id="XP_016447646.1">
    <property type="nucleotide sequence ID" value="XM_016592160.1"/>
</dbReference>
<dbReference type="InterPro" id="IPR016439">
    <property type="entry name" value="Lag1/Lac1-like"/>
</dbReference>
<comment type="subcellular location">
    <subcellularLocation>
        <location evidence="1">Endoplasmic reticulum membrane</location>
        <topology evidence="1">Multi-pass membrane protein</topology>
    </subcellularLocation>
</comment>
<name>A0A1S3Y652_TOBAC</name>
<keyword evidence="2 5" id="KW-0812">Transmembrane</keyword>
<dbReference type="AlphaFoldDB" id="A0A1S3Y652"/>
<dbReference type="GO" id="GO:0050291">
    <property type="term" value="F:sphingosine N-acyltransferase activity"/>
    <property type="evidence" value="ECO:0000318"/>
    <property type="project" value="GO_Central"/>
</dbReference>
<dbReference type="STRING" id="4097.A0A1S3Y652"/>
<evidence type="ECO:0000256" key="4">
    <source>
        <dbReference type="ARBA" id="ARBA00023136"/>
    </source>
</evidence>